<keyword evidence="6 9" id="KW-0822">Tryptophan biosynthesis</keyword>
<evidence type="ECO:0000256" key="4">
    <source>
        <dbReference type="ARBA" id="ARBA00022272"/>
    </source>
</evidence>
<evidence type="ECO:0000256" key="6">
    <source>
        <dbReference type="ARBA" id="ARBA00022822"/>
    </source>
</evidence>
<dbReference type="GO" id="GO:0016853">
    <property type="term" value="F:isomerase activity"/>
    <property type="evidence" value="ECO:0007669"/>
    <property type="project" value="UniProtKB-KW"/>
</dbReference>
<keyword evidence="5 9" id="KW-0028">Amino-acid biosynthesis</keyword>
<evidence type="ECO:0000259" key="10">
    <source>
        <dbReference type="Pfam" id="PF00697"/>
    </source>
</evidence>
<dbReference type="Pfam" id="PF00697">
    <property type="entry name" value="PRAI"/>
    <property type="match status" value="1"/>
</dbReference>
<keyword evidence="8 9" id="KW-0413">Isomerase</keyword>
<evidence type="ECO:0000256" key="9">
    <source>
        <dbReference type="HAMAP-Rule" id="MF_00135"/>
    </source>
</evidence>
<keyword evidence="7 9" id="KW-0057">Aromatic amino acid biosynthesis</keyword>
<feature type="domain" description="N-(5'phosphoribosyl) anthranilate isomerase (PRAI)" evidence="10">
    <location>
        <begin position="3"/>
        <end position="199"/>
    </location>
</feature>
<keyword evidence="12" id="KW-1185">Reference proteome</keyword>
<evidence type="ECO:0000256" key="5">
    <source>
        <dbReference type="ARBA" id="ARBA00022605"/>
    </source>
</evidence>
<organism evidence="11 12">
    <name type="scientific">Nocardioides imazamoxiresistens</name>
    <dbReference type="NCBI Taxonomy" id="3231893"/>
    <lineage>
        <taxon>Bacteria</taxon>
        <taxon>Bacillati</taxon>
        <taxon>Actinomycetota</taxon>
        <taxon>Actinomycetes</taxon>
        <taxon>Propionibacteriales</taxon>
        <taxon>Nocardioidaceae</taxon>
        <taxon>Nocardioides</taxon>
    </lineage>
</organism>
<dbReference type="EMBL" id="JAVYII010000009">
    <property type="protein sequence ID" value="MDT9594948.1"/>
    <property type="molecule type" value="Genomic_DNA"/>
</dbReference>
<evidence type="ECO:0000256" key="3">
    <source>
        <dbReference type="ARBA" id="ARBA00012572"/>
    </source>
</evidence>
<evidence type="ECO:0000256" key="8">
    <source>
        <dbReference type="ARBA" id="ARBA00023235"/>
    </source>
</evidence>
<dbReference type="InterPro" id="IPR044643">
    <property type="entry name" value="TrpF_fam"/>
</dbReference>
<reference evidence="11 12" key="1">
    <citation type="submission" date="2023-08" db="EMBL/GenBank/DDBJ databases">
        <title>Nocardioides seae sp. nov., a bacterium isolated from a soil.</title>
        <authorList>
            <person name="Wang X."/>
        </authorList>
    </citation>
    <scope>NUCLEOTIDE SEQUENCE [LARGE SCALE GENOMIC DNA]</scope>
    <source>
        <strain evidence="11 12">YZH12</strain>
    </source>
</reference>
<dbReference type="InterPro" id="IPR011060">
    <property type="entry name" value="RibuloseP-bd_barrel"/>
</dbReference>
<protein>
    <recommendedName>
        <fullName evidence="4 9">N-(5'-phosphoribosyl)anthranilate isomerase</fullName>
        <shortName evidence="9">PRAI</shortName>
        <ecNumber evidence="3 9">5.3.1.24</ecNumber>
    </recommendedName>
</protein>
<dbReference type="Proteomes" id="UP001268542">
    <property type="component" value="Unassembled WGS sequence"/>
</dbReference>
<proteinExistence type="inferred from homology"/>
<sequence>MHVKICGLDTPEHARVAVDAGADAVGVVVCERSPRHRTVAEAAAVLAVVPDGVDGVLVVADLPVLEAVDVARTIGADVLQLHGAYTREDLAVAVAAHPRVWRAATPADATADPSATTVGAWGEEVLLLDAPVPGSGRRWDLAALEGRRPEGRWLLAGGLGPDDVADAVRVARPWGVDVSSGVESVRGVKDPERIRAFVANVRRAG</sequence>
<comment type="caution">
    <text evidence="11">The sequence shown here is derived from an EMBL/GenBank/DDBJ whole genome shotgun (WGS) entry which is preliminary data.</text>
</comment>
<dbReference type="Gene3D" id="3.20.20.70">
    <property type="entry name" value="Aldolase class I"/>
    <property type="match status" value="1"/>
</dbReference>
<comment type="similarity">
    <text evidence="9">Belongs to the TrpF family.</text>
</comment>
<dbReference type="RefSeq" id="WP_315735227.1">
    <property type="nucleotide sequence ID" value="NZ_JAVYII010000009.1"/>
</dbReference>
<comment type="catalytic activity">
    <reaction evidence="1 9">
        <text>N-(5-phospho-beta-D-ribosyl)anthranilate = 1-(2-carboxyphenylamino)-1-deoxy-D-ribulose 5-phosphate</text>
        <dbReference type="Rhea" id="RHEA:21540"/>
        <dbReference type="ChEBI" id="CHEBI:18277"/>
        <dbReference type="ChEBI" id="CHEBI:58613"/>
        <dbReference type="EC" id="5.3.1.24"/>
    </reaction>
</comment>
<dbReference type="SUPFAM" id="SSF51366">
    <property type="entry name" value="Ribulose-phoshate binding barrel"/>
    <property type="match status" value="1"/>
</dbReference>
<evidence type="ECO:0000256" key="7">
    <source>
        <dbReference type="ARBA" id="ARBA00023141"/>
    </source>
</evidence>
<comment type="pathway">
    <text evidence="2 9">Amino-acid biosynthesis; L-tryptophan biosynthesis; L-tryptophan from chorismate: step 3/5.</text>
</comment>
<evidence type="ECO:0000313" key="11">
    <source>
        <dbReference type="EMBL" id="MDT9594948.1"/>
    </source>
</evidence>
<dbReference type="EC" id="5.3.1.24" evidence="3 9"/>
<dbReference type="InterPro" id="IPR001240">
    <property type="entry name" value="PRAI_dom"/>
</dbReference>
<dbReference type="InterPro" id="IPR013785">
    <property type="entry name" value="Aldolase_TIM"/>
</dbReference>
<accession>A0ABU3Q0B2</accession>
<name>A0ABU3Q0B2_9ACTN</name>
<dbReference type="HAMAP" id="MF_00135">
    <property type="entry name" value="PRAI"/>
    <property type="match status" value="1"/>
</dbReference>
<evidence type="ECO:0000256" key="2">
    <source>
        <dbReference type="ARBA" id="ARBA00004664"/>
    </source>
</evidence>
<gene>
    <name evidence="9" type="primary">trpF</name>
    <name evidence="11" type="ORF">RDV89_17800</name>
</gene>
<evidence type="ECO:0000313" key="12">
    <source>
        <dbReference type="Proteomes" id="UP001268542"/>
    </source>
</evidence>
<dbReference type="CDD" id="cd00405">
    <property type="entry name" value="PRAI"/>
    <property type="match status" value="1"/>
</dbReference>
<dbReference type="PANTHER" id="PTHR42894">
    <property type="entry name" value="N-(5'-PHOSPHORIBOSYL)ANTHRANILATE ISOMERASE"/>
    <property type="match status" value="1"/>
</dbReference>
<dbReference type="PANTHER" id="PTHR42894:SF1">
    <property type="entry name" value="N-(5'-PHOSPHORIBOSYL)ANTHRANILATE ISOMERASE"/>
    <property type="match status" value="1"/>
</dbReference>
<evidence type="ECO:0000256" key="1">
    <source>
        <dbReference type="ARBA" id="ARBA00001164"/>
    </source>
</evidence>